<feature type="compositionally biased region" description="Basic and acidic residues" evidence="1">
    <location>
        <begin position="1"/>
        <end position="18"/>
    </location>
</feature>
<dbReference type="Gene3D" id="2.120.10.80">
    <property type="entry name" value="Kelch-type beta propeller"/>
    <property type="match status" value="2"/>
</dbReference>
<dbReference type="PANTHER" id="PTHR46063:SF1">
    <property type="entry name" value="KELCH DOMAIN-CONTAINING PROTEIN 4"/>
    <property type="match status" value="1"/>
</dbReference>
<feature type="region of interest" description="Disordered" evidence="1">
    <location>
        <begin position="582"/>
        <end position="631"/>
    </location>
</feature>
<evidence type="ECO:0000313" key="2">
    <source>
        <dbReference type="EMBL" id="KAG8461111.1"/>
    </source>
</evidence>
<accession>A0A8J5X515</accession>
<dbReference type="Proteomes" id="UP000751190">
    <property type="component" value="Unassembled WGS sequence"/>
</dbReference>
<reference evidence="2" key="1">
    <citation type="submission" date="2021-05" db="EMBL/GenBank/DDBJ databases">
        <title>The genome of the haptophyte Pavlova lutheri (Diacronema luteri, Pavlovales) - a model for lipid biosynthesis in eukaryotic algae.</title>
        <authorList>
            <person name="Hulatt C.J."/>
            <person name="Posewitz M.C."/>
        </authorList>
    </citation>
    <scope>NUCLEOTIDE SEQUENCE</scope>
    <source>
        <strain evidence="2">NIVA-4/92</strain>
    </source>
</reference>
<evidence type="ECO:0000313" key="3">
    <source>
        <dbReference type="Proteomes" id="UP000751190"/>
    </source>
</evidence>
<dbReference type="SUPFAM" id="SSF117281">
    <property type="entry name" value="Kelch motif"/>
    <property type="match status" value="1"/>
</dbReference>
<dbReference type="InterPro" id="IPR015915">
    <property type="entry name" value="Kelch-typ_b-propeller"/>
</dbReference>
<dbReference type="OMA" id="PSPRVGC"/>
<organism evidence="2 3">
    <name type="scientific">Diacronema lutheri</name>
    <name type="common">Unicellular marine alga</name>
    <name type="synonym">Monochrysis lutheri</name>
    <dbReference type="NCBI Taxonomy" id="2081491"/>
    <lineage>
        <taxon>Eukaryota</taxon>
        <taxon>Haptista</taxon>
        <taxon>Haptophyta</taxon>
        <taxon>Pavlovophyceae</taxon>
        <taxon>Pavlovales</taxon>
        <taxon>Pavlovaceae</taxon>
        <taxon>Diacronema</taxon>
    </lineage>
</organism>
<protein>
    <recommendedName>
        <fullName evidence="4">DUF4110 domain-containing protein</fullName>
    </recommendedName>
</protein>
<proteinExistence type="predicted"/>
<gene>
    <name evidence="2" type="ORF">KFE25_003680</name>
</gene>
<evidence type="ECO:0008006" key="4">
    <source>
        <dbReference type="Google" id="ProtNLM"/>
    </source>
</evidence>
<dbReference type="PANTHER" id="PTHR46063">
    <property type="entry name" value="KELCH DOMAIN-CONTAINING PROTEIN"/>
    <property type="match status" value="1"/>
</dbReference>
<feature type="region of interest" description="Disordered" evidence="1">
    <location>
        <begin position="1"/>
        <end position="47"/>
    </location>
</feature>
<dbReference type="OrthoDB" id="4447at2759"/>
<comment type="caution">
    <text evidence="2">The sequence shown here is derived from an EMBL/GenBank/DDBJ whole genome shotgun (WGS) entry which is preliminary data.</text>
</comment>
<name>A0A8J5X515_DIALT</name>
<dbReference type="InterPro" id="IPR052588">
    <property type="entry name" value="Kelch_domain_protein"/>
</dbReference>
<feature type="compositionally biased region" description="Acidic residues" evidence="1">
    <location>
        <begin position="615"/>
        <end position="631"/>
    </location>
</feature>
<evidence type="ECO:0000256" key="1">
    <source>
        <dbReference type="SAM" id="MobiDB-lite"/>
    </source>
</evidence>
<sequence length="631" mass="67195">MGKRDTKAAKAKREERRGKGAVKTATKTDKAAAKHDRRAKNREEEEDLAALIEQYASRPRADVRDEVVPPPSARANASLTAHPRLDELLLFGGEIYDGKRATLFSDLYRYSTKRGEWRLVSSAPCPPPRASHQAVAVPSDPPTLFVFGGEYSSPTQTQFYHYKDLWALDLTSWQWAKIDARNGPSARSGHRMVLLRDRLAVFGGFFDNLRDVKYYNDLHLFDLSLYKWSRVPVEPGASVPLPRSGCQLVTHPSADQLVVFGGYFKKKAAMKQFNQHTAKGSSGAAAGAAGAGASGAAASAADADDALEVGHEFRDMWVWDAARGTWSTAKRSGRPPSQRSGFTMAADVPRSRLVCFGGVHDEEDPEHESLRSVFFNDLHVYSLEHGKWFAPSERPDAELPGAAERGAGAVVGTAGASERAARVGAGGMDVDSVPGGGAGGSSADAAALAVAKRGESDELADGVADLLLLDTGGKRGRRERRREDGAGEDGASLVFGAGSAHAATASGADCAGAADVAPLPTAPCARMNGASAVRGNVLYLWGGLVERRAAEVTLDDLWALNMSKLDINRPDWTCLWRGAVRAEPEDDAPASSDDESSDDGGPPEGEEGLSTGSSDEGEEGEGESDSEEWAD</sequence>
<dbReference type="EMBL" id="JAGTXO010000028">
    <property type="protein sequence ID" value="KAG8461111.1"/>
    <property type="molecule type" value="Genomic_DNA"/>
</dbReference>
<feature type="compositionally biased region" description="Acidic residues" evidence="1">
    <location>
        <begin position="584"/>
        <end position="598"/>
    </location>
</feature>
<keyword evidence="3" id="KW-1185">Reference proteome</keyword>
<dbReference type="Pfam" id="PF24681">
    <property type="entry name" value="Kelch_KLHDC2_KLHL20_DRC7"/>
    <property type="match status" value="1"/>
</dbReference>
<dbReference type="AlphaFoldDB" id="A0A8J5X515"/>